<evidence type="ECO:0000259" key="1">
    <source>
        <dbReference type="Pfam" id="PF06586"/>
    </source>
</evidence>
<gene>
    <name evidence="3" type="ORF">GGQ96_003963</name>
</gene>
<dbReference type="AlphaFoldDB" id="A0A7W7EZH3"/>
<accession>A0A7W7EZH3</accession>
<name>A0A7W7EZH3_9SPHN</name>
<dbReference type="Proteomes" id="UP000574769">
    <property type="component" value="Unassembled WGS sequence"/>
</dbReference>
<evidence type="ECO:0000313" key="4">
    <source>
        <dbReference type="Proteomes" id="UP000574769"/>
    </source>
</evidence>
<comment type="caution">
    <text evidence="3">The sequence shown here is derived from an EMBL/GenBank/DDBJ whole genome shotgun (WGS) entry which is preliminary data.</text>
</comment>
<dbReference type="Pfam" id="PF23536">
    <property type="entry name" value="TraK_C"/>
    <property type="match status" value="1"/>
</dbReference>
<reference evidence="3 4" key="1">
    <citation type="submission" date="2020-08" db="EMBL/GenBank/DDBJ databases">
        <title>Genomic Encyclopedia of Type Strains, Phase IV (KMG-IV): sequencing the most valuable type-strain genomes for metagenomic binning, comparative biology and taxonomic classification.</title>
        <authorList>
            <person name="Goeker M."/>
        </authorList>
    </citation>
    <scope>NUCLEOTIDE SEQUENCE [LARGE SCALE GENOMIC DNA]</scope>
    <source>
        <strain evidence="3 4">DSM 15867</strain>
    </source>
</reference>
<feature type="domain" description="TraK N-terminal" evidence="1">
    <location>
        <begin position="51"/>
        <end position="147"/>
    </location>
</feature>
<dbReference type="InterPro" id="IPR010563">
    <property type="entry name" value="TraK_N"/>
</dbReference>
<keyword evidence="4" id="KW-1185">Reference proteome</keyword>
<sequence length="270" mass="28148">MTPFFAYGLMAGGAAVASRLCLVSRGLGAGMIVIGAVALAAPAWADERVLAKDNSEVACTVSKSGLTRVSLKDDRFASVSKLTTGVETDDFTVVNEPTRGDIYLSVPEGFSRSRVSFFGTTAKGYVYKFACRLGADDAQQVFVENKDIVGENGPEVAQVAATPQEASASLVQAMYQSASLDGFDILPSRMDAVMIGTLKVQMISEYRGASLAGRVLKIENKGREPVSLGEGTIAPSNAIAVSVANPQLKPGEATTAYIVTPAGLANGARP</sequence>
<evidence type="ECO:0000259" key="2">
    <source>
        <dbReference type="Pfam" id="PF23536"/>
    </source>
</evidence>
<dbReference type="RefSeq" id="WP_125945986.1">
    <property type="nucleotide sequence ID" value="NZ_JACHNY010000016.1"/>
</dbReference>
<proteinExistence type="predicted"/>
<evidence type="ECO:0000313" key="3">
    <source>
        <dbReference type="EMBL" id="MBB4619803.1"/>
    </source>
</evidence>
<dbReference type="EMBL" id="JACHNY010000016">
    <property type="protein sequence ID" value="MBB4619803.1"/>
    <property type="molecule type" value="Genomic_DNA"/>
</dbReference>
<feature type="domain" description="TraK C-terminal" evidence="2">
    <location>
        <begin position="159"/>
        <end position="260"/>
    </location>
</feature>
<dbReference type="Pfam" id="PF06586">
    <property type="entry name" value="TraK_N"/>
    <property type="match status" value="1"/>
</dbReference>
<dbReference type="InterPro" id="IPR055397">
    <property type="entry name" value="TraK_C"/>
</dbReference>
<organism evidence="3 4">
    <name type="scientific">Sphingomonas abaci</name>
    <dbReference type="NCBI Taxonomy" id="237611"/>
    <lineage>
        <taxon>Bacteria</taxon>
        <taxon>Pseudomonadati</taxon>
        <taxon>Pseudomonadota</taxon>
        <taxon>Alphaproteobacteria</taxon>
        <taxon>Sphingomonadales</taxon>
        <taxon>Sphingomonadaceae</taxon>
        <taxon>Sphingomonas</taxon>
    </lineage>
</organism>
<protein>
    <submittedName>
        <fullName evidence="3">Conjugal transfer pilus assembly protein TraK</fullName>
    </submittedName>
</protein>